<keyword evidence="1" id="KW-0808">Transferase</keyword>
<keyword evidence="1" id="KW-0418">Kinase</keyword>
<gene>
    <name evidence="1" type="ORF">OWV82_014856</name>
</gene>
<name>A0ACC1XP19_MELAZ</name>
<reference evidence="1 2" key="1">
    <citation type="journal article" date="2023" name="Science">
        <title>Complex scaffold remodeling in plant triterpene biosynthesis.</title>
        <authorList>
            <person name="De La Pena R."/>
            <person name="Hodgson H."/>
            <person name="Liu J.C."/>
            <person name="Stephenson M.J."/>
            <person name="Martin A.C."/>
            <person name="Owen C."/>
            <person name="Harkess A."/>
            <person name="Leebens-Mack J."/>
            <person name="Jimenez L.E."/>
            <person name="Osbourn A."/>
            <person name="Sattely E.S."/>
        </authorList>
    </citation>
    <scope>NUCLEOTIDE SEQUENCE [LARGE SCALE GENOMIC DNA]</scope>
    <source>
        <strain evidence="2">cv. JPN11</strain>
        <tissue evidence="1">Leaf</tissue>
    </source>
</reference>
<accession>A0ACC1XP19</accession>
<sequence>MPTQQLTTESASEKAWHIVALLLSLGRPARPAEIASRCVLFRATPDLIQFLCLIPNSPISLTNNLSVTLSLTALLIFAEFVANNFGISNAFRPQIEGRPCSEDFFRMIIMRRKRPRFDESDDCEEPWPKRIQSAVSKVHYHITDGISRSINTHHSDMSVMVNQVMPKPPLFCNFSSGQLSCKIREIVHVESEAGMKVFARRRVPKRLMSGEFDSELPLPTRSVDHDMHRKGRINVDSTSSLEDVRQSDKSSAKIGIVNDACKATSSGIIESDRIVEGKEKEQLLDLGGVKRIKNLLPLFSTSLNDVPAEGESKQINTLNCDDNKPFLDNEHNINVDMRTTAPPTDLPLTNKQLRKSSTRTKLFCRDGMSQTLQALSKSTGHSQSFNLPIEKKHGKRDRMPVITALKATEKQKGNSTSVSPEDQTKPKVLPSFESYIVEEEEGSGGYGTVYRAWRKNDGTVVAIKCPHANANKHHVNNELRMLERFGGKNFIIKYQGCIKSGDSVCLVLEHVEHDRPEVLKKEIDISELQWYGYCMFRALASLHKQGIVHRDVKPGNFLFSRKATKGYLIDFNLAMDLHQKYGTISKLKAGHDVNFNHATLPCAKYIPPTNSRKVPSTKFLDAVKQEATKFSKSTLELKNLKRKAIGRTNVFNNTGNRNIVNSQGADGSGITSAKDVSTRTPSAERLREPLPCHGRKELINLLQEALRTPNYEALNCPAPMRKRVAAPPGKVGREFVYLTPMPVHSNGIAIAGAGLMNKGNGKHKKEGPCAGTKGFRAPEVLFRSQHQGPKVDIWSAGVTLLYLIIGRTPFFGDPEQNIKDIAKLRGTEDLWEVAKLHGCESSFPEDLYDKQFLAPMNLRDWCKYNTKRPDFLEVIPSSLFDLVNKCLTVNPRLRLTAEDALKHEFFAPCLESLKKQKVLRQGLGLDSTTGNISHKQNYLIS</sequence>
<comment type="caution">
    <text evidence="1">The sequence shown here is derived from an EMBL/GenBank/DDBJ whole genome shotgun (WGS) entry which is preliminary data.</text>
</comment>
<evidence type="ECO:0000313" key="1">
    <source>
        <dbReference type="EMBL" id="KAJ4712652.1"/>
    </source>
</evidence>
<dbReference type="EMBL" id="CM051401">
    <property type="protein sequence ID" value="KAJ4712652.1"/>
    <property type="molecule type" value="Genomic_DNA"/>
</dbReference>
<dbReference type="Proteomes" id="UP001164539">
    <property type="component" value="Chromosome 8"/>
</dbReference>
<organism evidence="1 2">
    <name type="scientific">Melia azedarach</name>
    <name type="common">Chinaberry tree</name>
    <dbReference type="NCBI Taxonomy" id="155640"/>
    <lineage>
        <taxon>Eukaryota</taxon>
        <taxon>Viridiplantae</taxon>
        <taxon>Streptophyta</taxon>
        <taxon>Embryophyta</taxon>
        <taxon>Tracheophyta</taxon>
        <taxon>Spermatophyta</taxon>
        <taxon>Magnoliopsida</taxon>
        <taxon>eudicotyledons</taxon>
        <taxon>Gunneridae</taxon>
        <taxon>Pentapetalae</taxon>
        <taxon>rosids</taxon>
        <taxon>malvids</taxon>
        <taxon>Sapindales</taxon>
        <taxon>Meliaceae</taxon>
        <taxon>Melia</taxon>
    </lineage>
</organism>
<protein>
    <submittedName>
        <fullName evidence="1">Kinase like protein</fullName>
    </submittedName>
</protein>
<keyword evidence="2" id="KW-1185">Reference proteome</keyword>
<proteinExistence type="predicted"/>
<evidence type="ECO:0000313" key="2">
    <source>
        <dbReference type="Proteomes" id="UP001164539"/>
    </source>
</evidence>